<dbReference type="EMBL" id="MU152816">
    <property type="protein sequence ID" value="KAF9440142.1"/>
    <property type="molecule type" value="Genomic_DNA"/>
</dbReference>
<accession>A0A9P5WYM6</accession>
<evidence type="ECO:0000313" key="1">
    <source>
        <dbReference type="EMBL" id="KAF9440142.1"/>
    </source>
</evidence>
<sequence length="140" mass="15400">MAGRCLGVDMHTGGLMGGTDTLLDLLPPPSQLGSWCGTSLRIHNMACKAKTKPVNDDTTTPIFRASNTTQRLLTTMDQNHHAASKFTLAEYAQHVPEAWRSTVMDNLMHMKFQVLFKEDVNKTVPQPGATTTQEDDKGDI</sequence>
<reference evidence="1" key="1">
    <citation type="submission" date="2020-11" db="EMBL/GenBank/DDBJ databases">
        <authorList>
            <consortium name="DOE Joint Genome Institute"/>
            <person name="Ahrendt S."/>
            <person name="Riley R."/>
            <person name="Andreopoulos W."/>
            <person name="Labutti K."/>
            <person name="Pangilinan J."/>
            <person name="Ruiz-Duenas F.J."/>
            <person name="Barrasa J.M."/>
            <person name="Sanchez-Garcia M."/>
            <person name="Camarero S."/>
            <person name="Miyauchi S."/>
            <person name="Serrano A."/>
            <person name="Linde D."/>
            <person name="Babiker R."/>
            <person name="Drula E."/>
            <person name="Ayuso-Fernandez I."/>
            <person name="Pacheco R."/>
            <person name="Padilla G."/>
            <person name="Ferreira P."/>
            <person name="Barriuso J."/>
            <person name="Kellner H."/>
            <person name="Castanera R."/>
            <person name="Alfaro M."/>
            <person name="Ramirez L."/>
            <person name="Pisabarro A.G."/>
            <person name="Kuo A."/>
            <person name="Tritt A."/>
            <person name="Lipzen A."/>
            <person name="He G."/>
            <person name="Yan M."/>
            <person name="Ng V."/>
            <person name="Cullen D."/>
            <person name="Martin F."/>
            <person name="Rosso M.-N."/>
            <person name="Henrissat B."/>
            <person name="Hibbett D."/>
            <person name="Martinez A.T."/>
            <person name="Grigoriev I.V."/>
        </authorList>
    </citation>
    <scope>NUCLEOTIDE SEQUENCE</scope>
    <source>
        <strain evidence="1">MF-IS2</strain>
    </source>
</reference>
<keyword evidence="2" id="KW-1185">Reference proteome</keyword>
<comment type="caution">
    <text evidence="1">The sequence shown here is derived from an EMBL/GenBank/DDBJ whole genome shotgun (WGS) entry which is preliminary data.</text>
</comment>
<organism evidence="1 2">
    <name type="scientific">Macrolepiota fuliginosa MF-IS2</name>
    <dbReference type="NCBI Taxonomy" id="1400762"/>
    <lineage>
        <taxon>Eukaryota</taxon>
        <taxon>Fungi</taxon>
        <taxon>Dikarya</taxon>
        <taxon>Basidiomycota</taxon>
        <taxon>Agaricomycotina</taxon>
        <taxon>Agaricomycetes</taxon>
        <taxon>Agaricomycetidae</taxon>
        <taxon>Agaricales</taxon>
        <taxon>Agaricineae</taxon>
        <taxon>Agaricaceae</taxon>
        <taxon>Macrolepiota</taxon>
    </lineage>
</organism>
<proteinExistence type="predicted"/>
<dbReference type="Proteomes" id="UP000807342">
    <property type="component" value="Unassembled WGS sequence"/>
</dbReference>
<dbReference type="AlphaFoldDB" id="A0A9P5WYM6"/>
<name>A0A9P5WYM6_9AGAR</name>
<gene>
    <name evidence="1" type="ORF">P691DRAFT_768209</name>
</gene>
<evidence type="ECO:0000313" key="2">
    <source>
        <dbReference type="Proteomes" id="UP000807342"/>
    </source>
</evidence>
<protein>
    <submittedName>
        <fullName evidence="1">Uncharacterized protein</fullName>
    </submittedName>
</protein>